<dbReference type="HOGENOM" id="CLU_808026_0_0_2"/>
<feature type="transmembrane region" description="Helical" evidence="1">
    <location>
        <begin position="193"/>
        <end position="216"/>
    </location>
</feature>
<feature type="transmembrane region" description="Helical" evidence="1">
    <location>
        <begin position="277"/>
        <end position="300"/>
    </location>
</feature>
<dbReference type="Proteomes" id="UP000006681">
    <property type="component" value="Chromosome"/>
</dbReference>
<reference evidence="3" key="2">
    <citation type="journal article" date="2010" name="Stand. Genomic Sci.">
        <title>Complete genome sequence of Vulcanisaeta distributa type strain (IC-017T).</title>
        <authorList>
            <person name="Mavromatis K."/>
            <person name="Sikorski J."/>
            <person name="Pabst E."/>
            <person name="Teshima H."/>
            <person name="Lapidus A."/>
            <person name="Lucas S."/>
            <person name="Nolan M."/>
            <person name="Glavina Del Rio T."/>
            <person name="Cheng J."/>
            <person name="Bruce D."/>
            <person name="Goodwin L."/>
            <person name="Pitluck S."/>
            <person name="Liolios K."/>
            <person name="Ivanova N."/>
            <person name="Mikhailova N."/>
            <person name="Pati A."/>
            <person name="Chen A."/>
            <person name="Palaniappan K."/>
            <person name="Land M."/>
            <person name="Hauser L."/>
            <person name="Chang Y."/>
            <person name="Jeffries C."/>
            <person name="Rohde M."/>
            <person name="Spring S."/>
            <person name="Goker M."/>
            <person name="Wirth R."/>
            <person name="Woyke T."/>
            <person name="Bristow J."/>
            <person name="Eisen J."/>
            <person name="Markowitz V."/>
            <person name="Hugenholtz P."/>
            <person name="Klenk H."/>
            <person name="Kyrpides N."/>
        </authorList>
    </citation>
    <scope>NUCLEOTIDE SEQUENCE [LARGE SCALE GENOMIC DNA]</scope>
    <source>
        <strain evidence="3">DSM 14429 / JCM 11212 / NBRC 100878 / IC-017</strain>
    </source>
</reference>
<dbReference type="InterPro" id="IPR036259">
    <property type="entry name" value="MFS_trans_sf"/>
</dbReference>
<evidence type="ECO:0000313" key="3">
    <source>
        <dbReference type="Proteomes" id="UP000006681"/>
    </source>
</evidence>
<evidence type="ECO:0008006" key="4">
    <source>
        <dbReference type="Google" id="ProtNLM"/>
    </source>
</evidence>
<dbReference type="STRING" id="572478.Vdis_1045"/>
<dbReference type="EMBL" id="CP002100">
    <property type="protein sequence ID" value="ADN50434.1"/>
    <property type="molecule type" value="Genomic_DNA"/>
</dbReference>
<evidence type="ECO:0000313" key="2">
    <source>
        <dbReference type="EMBL" id="ADN50434.1"/>
    </source>
</evidence>
<evidence type="ECO:0000256" key="1">
    <source>
        <dbReference type="SAM" id="Phobius"/>
    </source>
</evidence>
<sequence length="365" mass="40656">MKKIFSARSFSSIIVNFMIKAVSEKYNIIMMTIIYSLSLLSRFLFTYVFLWALFTAGSNGFKLFLLTIAYSLSSLATFALVRVRTARALYPFTSLLLLINLPYLRLFTTALLMGMLSVHTSSVIPGLVSKERLGRVNSERVIMGSLGDLMGIVMALFIKPTWLYIAIPLYLLALLLPRFEYRRSERLIFSEARLIYLNSFLLGIAYSLTPALMVMWSRGNTYELALIYSAPPISSIISGFLGRRLLKLGRELIIAIASTVVMAATTGLMGVVGNPVIAWTLALTRWFFMAMFGIAITTFIQLRWRSDVLPGVFSTSTVVGEAGRFTGAFLVLPLTSMIVQWAFTTAALITLTAALVLLPYKLNTK</sequence>
<protein>
    <recommendedName>
        <fullName evidence="4">Major facilitator superfamily MFS_1</fullName>
    </recommendedName>
</protein>
<dbReference type="SUPFAM" id="SSF103473">
    <property type="entry name" value="MFS general substrate transporter"/>
    <property type="match status" value="1"/>
</dbReference>
<keyword evidence="1" id="KW-1133">Transmembrane helix</keyword>
<dbReference type="eggNOG" id="arCOG11747">
    <property type="taxonomic scope" value="Archaea"/>
</dbReference>
<accession>E1QQ62</accession>
<proteinExistence type="predicted"/>
<feature type="transmembrane region" description="Helical" evidence="1">
    <location>
        <begin position="60"/>
        <end position="81"/>
    </location>
</feature>
<reference evidence="2 3" key="1">
    <citation type="journal article" date="2010" name="Stand. Genomic Sci.">
        <title>Complete genome sequence of Vulcanisaeta distributa type strain (IC-017).</title>
        <authorList>
            <person name="Mavromatis K."/>
            <person name="Sikorski J."/>
            <person name="Pabst E."/>
            <person name="Teshima H."/>
            <person name="Lapidus A."/>
            <person name="Lucas S."/>
            <person name="Nolan M."/>
            <person name="Glavina Del Rio T."/>
            <person name="Cheng J.F."/>
            <person name="Bruce D."/>
            <person name="Goodwin L."/>
            <person name="Pitluck S."/>
            <person name="Liolios K."/>
            <person name="Ivanova N."/>
            <person name="Mikhailova N."/>
            <person name="Pati A."/>
            <person name="Chen A."/>
            <person name="Palaniappan K."/>
            <person name="Land M."/>
            <person name="Hauser L."/>
            <person name="Chang Y.J."/>
            <person name="Jeffries C.D."/>
            <person name="Rohde M."/>
            <person name="Spring S."/>
            <person name="Goker M."/>
            <person name="Wirth R."/>
            <person name="Woyke T."/>
            <person name="Bristow J."/>
            <person name="Eisen J.A."/>
            <person name="Markowitz V."/>
            <person name="Hugenholtz P."/>
            <person name="Klenk H.P."/>
            <person name="Kyrpides N.C."/>
        </authorList>
    </citation>
    <scope>NUCLEOTIDE SEQUENCE [LARGE SCALE GENOMIC DNA]</scope>
    <source>
        <strain evidence="3">DSM 14429 / JCM 11212 / NBRC 100878 / IC-017</strain>
    </source>
</reference>
<feature type="transmembrane region" description="Helical" evidence="1">
    <location>
        <begin position="28"/>
        <end position="54"/>
    </location>
</feature>
<keyword evidence="3" id="KW-1185">Reference proteome</keyword>
<name>E1QQ62_VULDI</name>
<dbReference type="KEGG" id="vdi:Vdis_1045"/>
<dbReference type="AlphaFoldDB" id="E1QQ62"/>
<keyword evidence="1" id="KW-0812">Transmembrane</keyword>
<feature type="transmembrane region" description="Helical" evidence="1">
    <location>
        <begin position="338"/>
        <end position="360"/>
    </location>
</feature>
<keyword evidence="1" id="KW-0472">Membrane</keyword>
<organism evidence="2 3">
    <name type="scientific">Vulcanisaeta distributa (strain DSM 14429 / JCM 11212 / NBRC 100878 / IC-017)</name>
    <dbReference type="NCBI Taxonomy" id="572478"/>
    <lineage>
        <taxon>Archaea</taxon>
        <taxon>Thermoproteota</taxon>
        <taxon>Thermoprotei</taxon>
        <taxon>Thermoproteales</taxon>
        <taxon>Thermoproteaceae</taxon>
        <taxon>Vulcanisaeta</taxon>
    </lineage>
</organism>
<feature type="transmembrane region" description="Helical" evidence="1">
    <location>
        <begin position="252"/>
        <end position="271"/>
    </location>
</feature>
<gene>
    <name evidence="2" type="ordered locus">Vdis_1045</name>
</gene>